<dbReference type="Pfam" id="PF00271">
    <property type="entry name" value="Helicase_C"/>
    <property type="match status" value="1"/>
</dbReference>
<dbReference type="InterPro" id="IPR011545">
    <property type="entry name" value="DEAD/DEAH_box_helicase_dom"/>
</dbReference>
<dbReference type="SMART" id="SM00487">
    <property type="entry name" value="DEXDc"/>
    <property type="match status" value="1"/>
</dbReference>
<dbReference type="InterPro" id="IPR027417">
    <property type="entry name" value="P-loop_NTPase"/>
</dbReference>
<dbReference type="InterPro" id="IPR014001">
    <property type="entry name" value="Helicase_ATP-bd"/>
</dbReference>
<keyword evidence="1" id="KW-0547">Nucleotide-binding</keyword>
<dbReference type="InterPro" id="IPR007502">
    <property type="entry name" value="Helicase-assoc_dom"/>
</dbReference>
<dbReference type="PROSITE" id="PS51192">
    <property type="entry name" value="HELICASE_ATP_BIND_1"/>
    <property type="match status" value="1"/>
</dbReference>
<evidence type="ECO:0000256" key="2">
    <source>
        <dbReference type="ARBA" id="ARBA00022801"/>
    </source>
</evidence>
<dbReference type="InterPro" id="IPR001650">
    <property type="entry name" value="Helicase_C-like"/>
</dbReference>
<dbReference type="PROSITE" id="PS51194">
    <property type="entry name" value="HELICASE_CTER"/>
    <property type="match status" value="1"/>
</dbReference>
<accession>A0A3N2DJQ3</accession>
<dbReference type="NCBIfam" id="TIGR01970">
    <property type="entry name" value="DEAH_box_HrpB"/>
    <property type="match status" value="1"/>
</dbReference>
<dbReference type="Pfam" id="PF00270">
    <property type="entry name" value="DEAD"/>
    <property type="match status" value="1"/>
</dbReference>
<dbReference type="PANTHER" id="PTHR43519:SF1">
    <property type="entry name" value="ATP-DEPENDENT RNA HELICASE HRPB"/>
    <property type="match status" value="1"/>
</dbReference>
<name>A0A3N2DJQ3_9GAMM</name>
<dbReference type="Pfam" id="PF08482">
    <property type="entry name" value="HrpB_C"/>
    <property type="match status" value="1"/>
</dbReference>
<feature type="domain" description="Helicase ATP-binding" evidence="5">
    <location>
        <begin position="30"/>
        <end position="197"/>
    </location>
</feature>
<dbReference type="GO" id="GO:0016787">
    <property type="term" value="F:hydrolase activity"/>
    <property type="evidence" value="ECO:0007669"/>
    <property type="project" value="UniProtKB-KW"/>
</dbReference>
<protein>
    <submittedName>
        <fullName evidence="7">ATP-dependent helicase HrpB</fullName>
    </submittedName>
</protein>
<dbReference type="Gene3D" id="3.40.50.300">
    <property type="entry name" value="P-loop containing nucleotide triphosphate hydrolases"/>
    <property type="match status" value="2"/>
</dbReference>
<evidence type="ECO:0000256" key="4">
    <source>
        <dbReference type="ARBA" id="ARBA00022840"/>
    </source>
</evidence>
<dbReference type="GO" id="GO:0005524">
    <property type="term" value="F:ATP binding"/>
    <property type="evidence" value="ECO:0007669"/>
    <property type="project" value="UniProtKB-KW"/>
</dbReference>
<dbReference type="AlphaFoldDB" id="A0A3N2DJQ3"/>
<dbReference type="InterPro" id="IPR049614">
    <property type="entry name" value="HrpB_DEXH"/>
</dbReference>
<dbReference type="EMBL" id="RKHR01000005">
    <property type="protein sequence ID" value="ROS00031.1"/>
    <property type="molecule type" value="Genomic_DNA"/>
</dbReference>
<evidence type="ECO:0000256" key="1">
    <source>
        <dbReference type="ARBA" id="ARBA00022741"/>
    </source>
</evidence>
<dbReference type="SUPFAM" id="SSF52540">
    <property type="entry name" value="P-loop containing nucleoside triphosphate hydrolases"/>
    <property type="match status" value="1"/>
</dbReference>
<dbReference type="GO" id="GO:0004386">
    <property type="term" value="F:helicase activity"/>
    <property type="evidence" value="ECO:0007669"/>
    <property type="project" value="UniProtKB-KW"/>
</dbReference>
<feature type="domain" description="Helicase C-terminal" evidence="6">
    <location>
        <begin position="225"/>
        <end position="384"/>
    </location>
</feature>
<dbReference type="Gene3D" id="1.20.120.1080">
    <property type="match status" value="1"/>
</dbReference>
<dbReference type="InterPro" id="IPR010225">
    <property type="entry name" value="HrpB"/>
</dbReference>
<evidence type="ECO:0000313" key="7">
    <source>
        <dbReference type="EMBL" id="ROS00031.1"/>
    </source>
</evidence>
<keyword evidence="3 7" id="KW-0347">Helicase</keyword>
<reference evidence="7 8" key="1">
    <citation type="submission" date="2018-11" db="EMBL/GenBank/DDBJ databases">
        <title>Genomic Encyclopedia of Type Strains, Phase IV (KMG-IV): sequencing the most valuable type-strain genomes for metagenomic binning, comparative biology and taxonomic classification.</title>
        <authorList>
            <person name="Goeker M."/>
        </authorList>
    </citation>
    <scope>NUCLEOTIDE SEQUENCE [LARGE SCALE GENOMIC DNA]</scope>
    <source>
        <strain evidence="7 8">DSM 100316</strain>
    </source>
</reference>
<evidence type="ECO:0000259" key="5">
    <source>
        <dbReference type="PROSITE" id="PS51192"/>
    </source>
</evidence>
<dbReference type="CDD" id="cd18791">
    <property type="entry name" value="SF2_C_RHA"/>
    <property type="match status" value="1"/>
</dbReference>
<dbReference type="InterPro" id="IPR013689">
    <property type="entry name" value="RNA_helicase_ATP-dep_HrpB_C"/>
</dbReference>
<comment type="caution">
    <text evidence="7">The sequence shown here is derived from an EMBL/GenBank/DDBJ whole genome shotgun (WGS) entry which is preliminary data.</text>
</comment>
<keyword evidence="8" id="KW-1185">Reference proteome</keyword>
<evidence type="ECO:0000313" key="8">
    <source>
        <dbReference type="Proteomes" id="UP000275394"/>
    </source>
</evidence>
<evidence type="ECO:0000256" key="3">
    <source>
        <dbReference type="ARBA" id="ARBA00022806"/>
    </source>
</evidence>
<keyword evidence="4" id="KW-0067">ATP-binding</keyword>
<evidence type="ECO:0000259" key="6">
    <source>
        <dbReference type="PROSITE" id="PS51194"/>
    </source>
</evidence>
<dbReference type="PIRSF" id="PIRSF005496">
    <property type="entry name" value="ATP_hel_hrpB"/>
    <property type="match status" value="1"/>
</dbReference>
<dbReference type="Proteomes" id="UP000275394">
    <property type="component" value="Unassembled WGS sequence"/>
</dbReference>
<gene>
    <name evidence="7" type="ORF">EDC56_2665</name>
</gene>
<proteinExistence type="predicted"/>
<keyword evidence="2" id="KW-0378">Hydrolase</keyword>
<dbReference type="PANTHER" id="PTHR43519">
    <property type="entry name" value="ATP-DEPENDENT RNA HELICASE HRPB"/>
    <property type="match status" value="1"/>
</dbReference>
<organism evidence="7 8">
    <name type="scientific">Sinobacterium caligoides</name>
    <dbReference type="NCBI Taxonomy" id="933926"/>
    <lineage>
        <taxon>Bacteria</taxon>
        <taxon>Pseudomonadati</taxon>
        <taxon>Pseudomonadota</taxon>
        <taxon>Gammaproteobacteria</taxon>
        <taxon>Cellvibrionales</taxon>
        <taxon>Spongiibacteraceae</taxon>
        <taxon>Sinobacterium</taxon>
    </lineage>
</organism>
<dbReference type="SMART" id="SM00490">
    <property type="entry name" value="HELICc"/>
    <property type="match status" value="1"/>
</dbReference>
<dbReference type="CDD" id="cd17990">
    <property type="entry name" value="DEXHc_HrpB"/>
    <property type="match status" value="1"/>
</dbReference>
<dbReference type="OrthoDB" id="9805617at2"/>
<sequence length="844" mass="93178">MGDKLSVVRSFSIAVDFMSLPISAVIPEILESLDRESRLVLVADPGAGKTTILPLELLKAPWCAQGKILVIQPRRLSAQSAAIRMADLLGEGVGRTVGYRTGLSTCCHDDSTIVVVTEGVYLRMLQADPSMDGWVAVLFDEFHERNLIADLALALTLDSLALFHEEGDGPRLIVMSATMKAEVVSDLLGGCPMIKSEGRNYPVEIEYHPVRSGMQQQNLLEHIGSVIRLALKSTKGNVLVFLPGLFEINKLQALLADISVDVLPLHGNLAANEQAKAIEKTAEQRVILSTNIAETGVTIDGVTAVVDSGLQRQSDYDQSSGITTLATQVISKASADQRSGRAGRTMAGISYRCWSKDKVMRSSEVPEILRSDLSPFLLELSVWGDACTSAYSWLDTPPAQHLLAAEEALNVIGALNKLSVTSLGEEMVGLGFEPRISAMLVYAKDKADDNALTTAIALAAILSEADLVLPRDGVVDTDLMRRVDIVKGSGEVAHRGRLHRVRQVIKRLSVRLGCRWREDGVDTGCISDLLLKAWPDRVARCRDQRGRYHLATGKGAELRRGGVACEWIVVPQLLSINGRNSIGLYWSLDHKFVLQQRHIKMTSNDSTSIDEATGALRGKRVVKLGEIVVKESSLGRLDEEVVAQYWCDYVLTKGLVITGLYESKEVSQLLARLKIYHQYSPESCPPFDERWLMQQLDLWFRPYVGSCLNLKRLQACNWGAALMTLLDWSLQSSLERLLPRRLSWPVGTSSEIDYTGEAGPVVRVRMQYVFGVADTPKVFDGRLTVAFDLLSPAMRSLQLTGDLAGFWQGSYADVRKEMRGRYPKHYWPENPLQAEPTTRVKSKR</sequence>
<dbReference type="GO" id="GO:0003676">
    <property type="term" value="F:nucleic acid binding"/>
    <property type="evidence" value="ECO:0007669"/>
    <property type="project" value="InterPro"/>
</dbReference>
<dbReference type="SMART" id="SM00847">
    <property type="entry name" value="HA2"/>
    <property type="match status" value="1"/>
</dbReference>